<dbReference type="AlphaFoldDB" id="A0A9X1HYT6"/>
<gene>
    <name evidence="2" type="ORF">LDX50_28905</name>
</gene>
<proteinExistence type="predicted"/>
<evidence type="ECO:0000256" key="1">
    <source>
        <dbReference type="SAM" id="Phobius"/>
    </source>
</evidence>
<organism evidence="2 3">
    <name type="scientific">Fulvivirga sedimenti</name>
    <dbReference type="NCBI Taxonomy" id="2879465"/>
    <lineage>
        <taxon>Bacteria</taxon>
        <taxon>Pseudomonadati</taxon>
        <taxon>Bacteroidota</taxon>
        <taxon>Cytophagia</taxon>
        <taxon>Cytophagales</taxon>
        <taxon>Fulvivirgaceae</taxon>
        <taxon>Fulvivirga</taxon>
    </lineage>
</organism>
<feature type="transmembrane region" description="Helical" evidence="1">
    <location>
        <begin position="90"/>
        <end position="112"/>
    </location>
</feature>
<accession>A0A9X1HYT6</accession>
<evidence type="ECO:0000313" key="2">
    <source>
        <dbReference type="EMBL" id="MCA6078929.1"/>
    </source>
</evidence>
<comment type="caution">
    <text evidence="2">The sequence shown here is derived from an EMBL/GenBank/DDBJ whole genome shotgun (WGS) entry which is preliminary data.</text>
</comment>
<reference evidence="2" key="1">
    <citation type="submission" date="2021-09" db="EMBL/GenBank/DDBJ databases">
        <title>Fulvivirga sp. isolated from coastal sediment.</title>
        <authorList>
            <person name="Yu H."/>
        </authorList>
    </citation>
    <scope>NUCLEOTIDE SEQUENCE</scope>
    <source>
        <strain evidence="2">1062</strain>
    </source>
</reference>
<dbReference type="Proteomes" id="UP001139409">
    <property type="component" value="Unassembled WGS sequence"/>
</dbReference>
<dbReference type="EMBL" id="JAIXNE010000007">
    <property type="protein sequence ID" value="MCA6078929.1"/>
    <property type="molecule type" value="Genomic_DNA"/>
</dbReference>
<protein>
    <submittedName>
        <fullName evidence="2">Uncharacterized protein</fullName>
    </submittedName>
</protein>
<keyword evidence="1" id="KW-0472">Membrane</keyword>
<keyword evidence="3" id="KW-1185">Reference proteome</keyword>
<keyword evidence="1" id="KW-1133">Transmembrane helix</keyword>
<dbReference type="RefSeq" id="WP_225699788.1">
    <property type="nucleotide sequence ID" value="NZ_JAIXNE010000007.1"/>
</dbReference>
<name>A0A9X1HYT6_9BACT</name>
<sequence>MKELNQELISKLEKLYGHFDKDHKKFDKAPNSVISRELGYSDAQFSRLINDKATEGEYQRANQNADRILSIIDLEKKVEDFKQSRTKPRWGLIIISIIAISTLLAFAFQYLFSGIKKNETSQSAVNSKFDMLTWSFESNYINPYKGLRELPDDCDYACYRYQGKWELESEYKLPFLRERSGFHYLAKSAIMYARCNPRNNPEGKNLEAYEYQLHEIWYDKLERSIGVFIHENGDPLDTYQQMNFAEDENFVKIATIHSFYTNDFTIDSTRIYRSGQDIGRDLEFVPQIELADEIDDLKLLEKLRQEITLIVQDPLKDYSKPSSCDPSVVPAADFHSISEGNEMTFNCEMTTAERFSINYIKTYVLIDQFIKEKCVSINP</sequence>
<keyword evidence="1" id="KW-0812">Transmembrane</keyword>
<evidence type="ECO:0000313" key="3">
    <source>
        <dbReference type="Proteomes" id="UP001139409"/>
    </source>
</evidence>